<dbReference type="Pfam" id="PF13912">
    <property type="entry name" value="zf-C2H2_6"/>
    <property type="match status" value="1"/>
</dbReference>
<dbReference type="Proteomes" id="UP001157006">
    <property type="component" value="Chromosome 3"/>
</dbReference>
<dbReference type="InterPro" id="IPR044303">
    <property type="entry name" value="ZAT1/4/9"/>
</dbReference>
<dbReference type="PANTHER" id="PTHR46326:SF10">
    <property type="entry name" value="C2H2 AND C2HC ZINC FINGER PROTEIN"/>
    <property type="match status" value="1"/>
</dbReference>
<proteinExistence type="predicted"/>
<keyword evidence="3" id="KW-1185">Reference proteome</keyword>
<dbReference type="PANTHER" id="PTHR46326">
    <property type="entry name" value="ZINC FINGER PROTEIN ZAT1-RELATED"/>
    <property type="match status" value="1"/>
</dbReference>
<reference evidence="2 3" key="1">
    <citation type="submission" date="2023-01" db="EMBL/GenBank/DDBJ databases">
        <authorList>
            <person name="Kreplak J."/>
        </authorList>
    </citation>
    <scope>NUCLEOTIDE SEQUENCE [LARGE SCALE GENOMIC DNA]</scope>
</reference>
<feature type="domain" description="C2H2-type" evidence="1">
    <location>
        <begin position="169"/>
        <end position="189"/>
    </location>
</feature>
<protein>
    <recommendedName>
        <fullName evidence="1">C2H2-type domain-containing protein</fullName>
    </recommendedName>
</protein>
<dbReference type="GO" id="GO:0006355">
    <property type="term" value="P:regulation of DNA-templated transcription"/>
    <property type="evidence" value="ECO:0007669"/>
    <property type="project" value="InterPro"/>
</dbReference>
<dbReference type="InterPro" id="IPR013087">
    <property type="entry name" value="Znf_C2H2_type"/>
</dbReference>
<evidence type="ECO:0000313" key="3">
    <source>
        <dbReference type="Proteomes" id="UP001157006"/>
    </source>
</evidence>
<name>A0AAV1A4U4_VICFA</name>
<gene>
    <name evidence="2" type="ORF">VFH_III121240</name>
</gene>
<organism evidence="2 3">
    <name type="scientific">Vicia faba</name>
    <name type="common">Broad bean</name>
    <name type="synonym">Faba vulgaris</name>
    <dbReference type="NCBI Taxonomy" id="3906"/>
    <lineage>
        <taxon>Eukaryota</taxon>
        <taxon>Viridiplantae</taxon>
        <taxon>Streptophyta</taxon>
        <taxon>Embryophyta</taxon>
        <taxon>Tracheophyta</taxon>
        <taxon>Spermatophyta</taxon>
        <taxon>Magnoliopsida</taxon>
        <taxon>eudicotyledons</taxon>
        <taxon>Gunneridae</taxon>
        <taxon>Pentapetalae</taxon>
        <taxon>rosids</taxon>
        <taxon>fabids</taxon>
        <taxon>Fabales</taxon>
        <taxon>Fabaceae</taxon>
        <taxon>Papilionoideae</taxon>
        <taxon>50 kb inversion clade</taxon>
        <taxon>NPAAA clade</taxon>
        <taxon>Hologalegina</taxon>
        <taxon>IRL clade</taxon>
        <taxon>Fabeae</taxon>
        <taxon>Vicia</taxon>
    </lineage>
</organism>
<dbReference type="AlphaFoldDB" id="A0AAV1A4U4"/>
<evidence type="ECO:0000259" key="1">
    <source>
        <dbReference type="PROSITE" id="PS00028"/>
    </source>
</evidence>
<sequence>MENNGRVCTICNGKALGGHIKSHYSKLPITPKPPLHNLRTLKRNKPVFEFYPKNPTGKRSKRIRRQFNVAREKEKTTKFSVAEERKENAQFNVAQENEESTRFQLVYHNVDMEAAKTLVIICENEWQQIEEKYYQNKAKFCENEWQQIEEKYYQNKAKFCENGTIKFKCDICHELFQSYQDIVGHDKKHKCKCRST</sequence>
<accession>A0AAV1A4U4</accession>
<dbReference type="EMBL" id="OX451738">
    <property type="protein sequence ID" value="CAI8604194.1"/>
    <property type="molecule type" value="Genomic_DNA"/>
</dbReference>
<dbReference type="PROSITE" id="PS00028">
    <property type="entry name" value="ZINC_FINGER_C2H2_1"/>
    <property type="match status" value="1"/>
</dbReference>
<evidence type="ECO:0000313" key="2">
    <source>
        <dbReference type="EMBL" id="CAI8604194.1"/>
    </source>
</evidence>